<organism evidence="8 9">
    <name type="scientific">Thermanaerovibrio acidaminovorans (strain ATCC 49978 / DSM 6589 / Su883)</name>
    <name type="common">Selenomonas acidaminovorans</name>
    <dbReference type="NCBI Taxonomy" id="525903"/>
    <lineage>
        <taxon>Bacteria</taxon>
        <taxon>Thermotogati</taxon>
        <taxon>Synergistota</taxon>
        <taxon>Synergistia</taxon>
        <taxon>Synergistales</taxon>
        <taxon>Synergistaceae</taxon>
        <taxon>Thermanaerovibrio</taxon>
    </lineage>
</organism>
<dbReference type="Pfam" id="PF00155">
    <property type="entry name" value="Aminotran_1_2"/>
    <property type="match status" value="1"/>
</dbReference>
<evidence type="ECO:0000259" key="7">
    <source>
        <dbReference type="Pfam" id="PF00155"/>
    </source>
</evidence>
<dbReference type="Gene3D" id="3.40.640.10">
    <property type="entry name" value="Type I PLP-dependent aspartate aminotransferase-like (Major domain)"/>
    <property type="match status" value="1"/>
</dbReference>
<dbReference type="GO" id="GO:0030170">
    <property type="term" value="F:pyridoxal phosphate binding"/>
    <property type="evidence" value="ECO:0007669"/>
    <property type="project" value="InterPro"/>
</dbReference>
<keyword evidence="3 6" id="KW-0032">Aminotransferase</keyword>
<dbReference type="EC" id="2.6.1.-" evidence="6"/>
<dbReference type="InterPro" id="IPR004839">
    <property type="entry name" value="Aminotransferase_I/II_large"/>
</dbReference>
<evidence type="ECO:0000256" key="3">
    <source>
        <dbReference type="ARBA" id="ARBA00022576"/>
    </source>
</evidence>
<dbReference type="AlphaFoldDB" id="D1B9M6"/>
<reference evidence="8 9" key="1">
    <citation type="journal article" date="2009" name="Stand. Genomic Sci.">
        <title>Complete genome sequence of Thermanaerovibrio acidaminovorans type strain (Su883).</title>
        <authorList>
            <person name="Chovatia M."/>
            <person name="Sikorski J."/>
            <person name="Schroder M."/>
            <person name="Lapidus A."/>
            <person name="Nolan M."/>
            <person name="Tice H."/>
            <person name="Glavina Del Rio T."/>
            <person name="Copeland A."/>
            <person name="Cheng J.F."/>
            <person name="Lucas S."/>
            <person name="Chen F."/>
            <person name="Bruce D."/>
            <person name="Goodwin L."/>
            <person name="Pitluck S."/>
            <person name="Ivanova N."/>
            <person name="Mavromatis K."/>
            <person name="Ovchinnikova G."/>
            <person name="Pati A."/>
            <person name="Chen A."/>
            <person name="Palaniappan K."/>
            <person name="Land M."/>
            <person name="Hauser L."/>
            <person name="Chang Y.J."/>
            <person name="Jeffries C.D."/>
            <person name="Chain P."/>
            <person name="Saunders E."/>
            <person name="Detter J.C."/>
            <person name="Brettin T."/>
            <person name="Rohde M."/>
            <person name="Goker M."/>
            <person name="Spring S."/>
            <person name="Bristow J."/>
            <person name="Markowitz V."/>
            <person name="Hugenholtz P."/>
            <person name="Kyrpides N.C."/>
            <person name="Klenk H.P."/>
            <person name="Eisen J.A."/>
        </authorList>
    </citation>
    <scope>NUCLEOTIDE SEQUENCE [LARGE SCALE GENOMIC DNA]</scope>
    <source>
        <strain evidence="9">ATCC 49978 / DSM 6589 / Su883</strain>
    </source>
</reference>
<dbReference type="GO" id="GO:0006520">
    <property type="term" value="P:amino acid metabolic process"/>
    <property type="evidence" value="ECO:0007669"/>
    <property type="project" value="InterPro"/>
</dbReference>
<dbReference type="PATRIC" id="fig|525903.6.peg.747"/>
<dbReference type="FunFam" id="3.40.640.10:FF:000033">
    <property type="entry name" value="Aspartate aminotransferase"/>
    <property type="match status" value="1"/>
</dbReference>
<dbReference type="SUPFAM" id="SSF53383">
    <property type="entry name" value="PLP-dependent transferases"/>
    <property type="match status" value="1"/>
</dbReference>
<dbReference type="HOGENOM" id="CLU_017584_4_3_0"/>
<dbReference type="eggNOG" id="COG0436">
    <property type="taxonomic scope" value="Bacteria"/>
</dbReference>
<keyword evidence="9" id="KW-1185">Reference proteome</keyword>
<evidence type="ECO:0000256" key="4">
    <source>
        <dbReference type="ARBA" id="ARBA00022679"/>
    </source>
</evidence>
<accession>D1B9M6</accession>
<dbReference type="InterPro" id="IPR015422">
    <property type="entry name" value="PyrdxlP-dep_Trfase_small"/>
</dbReference>
<dbReference type="EMBL" id="CP001818">
    <property type="protein sequence ID" value="ACZ18979.1"/>
    <property type="molecule type" value="Genomic_DNA"/>
</dbReference>
<evidence type="ECO:0000256" key="2">
    <source>
        <dbReference type="ARBA" id="ARBA00007441"/>
    </source>
</evidence>
<dbReference type="OrthoDB" id="9803354at2"/>
<keyword evidence="4 6" id="KW-0808">Transferase</keyword>
<keyword evidence="5" id="KW-0663">Pyridoxal phosphate</keyword>
<dbReference type="KEGG" id="tai:Taci_0746"/>
<evidence type="ECO:0000256" key="5">
    <source>
        <dbReference type="ARBA" id="ARBA00022898"/>
    </source>
</evidence>
<dbReference type="InterPro" id="IPR015424">
    <property type="entry name" value="PyrdxlP-dep_Trfase"/>
</dbReference>
<sequence>MKRSLRAQRMQPSATLSLVNKAKALKMEGKKVISFAAGEPDFGSPQAACDAALEAIKSQQTHYTPVAGIPELREAIRDYYRNRMGLDYPVSQITVGSGGKPLLYEAIQVVVDPGDEVLLFTPAWVSYVEQIRLAEGKEVLVDTMSTNLVPTRESVMRALTPNTKGMIINTPCNPTGAVWDQDVLSMLAQVARERDLWIIFDEMYERLVYRGAKHVNILQVAPDLADRTLIVNGASKAYAMTGWRIGYALGPSQWIGDVNALQGHLLSNASSIAQWAALGAIRDGDEAVESMRRAFEARRDRMVELLNGMPHVSFHVPQGAFYVFLDISKSPLPDDQAFSARLLDEKWVAAVPGSSFFAPGYIRLSYSNSMEEIEEGMSRLKDFLSSL</sequence>
<dbReference type="GO" id="GO:0008483">
    <property type="term" value="F:transaminase activity"/>
    <property type="evidence" value="ECO:0007669"/>
    <property type="project" value="UniProtKB-KW"/>
</dbReference>
<dbReference type="PROSITE" id="PS00105">
    <property type="entry name" value="AA_TRANSFER_CLASS_1"/>
    <property type="match status" value="1"/>
</dbReference>
<proteinExistence type="inferred from homology"/>
<dbReference type="PANTHER" id="PTHR46383:SF1">
    <property type="entry name" value="ASPARTATE AMINOTRANSFERASE"/>
    <property type="match status" value="1"/>
</dbReference>
<name>D1B9M6_THEAS</name>
<dbReference type="InterPro" id="IPR050596">
    <property type="entry name" value="AspAT/PAT-like"/>
</dbReference>
<evidence type="ECO:0000313" key="9">
    <source>
        <dbReference type="Proteomes" id="UP000002030"/>
    </source>
</evidence>
<evidence type="ECO:0000313" key="8">
    <source>
        <dbReference type="EMBL" id="ACZ18979.1"/>
    </source>
</evidence>
<evidence type="ECO:0000256" key="1">
    <source>
        <dbReference type="ARBA" id="ARBA00001933"/>
    </source>
</evidence>
<dbReference type="Gene3D" id="3.90.1150.10">
    <property type="entry name" value="Aspartate Aminotransferase, domain 1"/>
    <property type="match status" value="1"/>
</dbReference>
<dbReference type="CDD" id="cd00609">
    <property type="entry name" value="AAT_like"/>
    <property type="match status" value="1"/>
</dbReference>
<dbReference type="STRING" id="525903.Taci_0746"/>
<dbReference type="PANTHER" id="PTHR46383">
    <property type="entry name" value="ASPARTATE AMINOTRANSFERASE"/>
    <property type="match status" value="1"/>
</dbReference>
<dbReference type="Proteomes" id="UP000002030">
    <property type="component" value="Chromosome"/>
</dbReference>
<comment type="cofactor">
    <cofactor evidence="1 6">
        <name>pyridoxal 5'-phosphate</name>
        <dbReference type="ChEBI" id="CHEBI:597326"/>
    </cofactor>
</comment>
<dbReference type="InterPro" id="IPR015421">
    <property type="entry name" value="PyrdxlP-dep_Trfase_major"/>
</dbReference>
<feature type="domain" description="Aminotransferase class I/classII large" evidence="7">
    <location>
        <begin position="30"/>
        <end position="380"/>
    </location>
</feature>
<dbReference type="EnsemblBacteria" id="ACZ18979">
    <property type="protein sequence ID" value="ACZ18979"/>
    <property type="gene ID" value="Taci_0746"/>
</dbReference>
<dbReference type="InterPro" id="IPR004838">
    <property type="entry name" value="NHTrfase_class1_PyrdxlP-BS"/>
</dbReference>
<dbReference type="RefSeq" id="WP_012869494.1">
    <property type="nucleotide sequence ID" value="NC_013522.1"/>
</dbReference>
<evidence type="ECO:0000256" key="6">
    <source>
        <dbReference type="RuleBase" id="RU000481"/>
    </source>
</evidence>
<protein>
    <recommendedName>
        <fullName evidence="6">Aminotransferase</fullName>
        <ecNumber evidence="6">2.6.1.-</ecNumber>
    </recommendedName>
</protein>
<gene>
    <name evidence="8" type="ordered locus">Taci_0746</name>
</gene>
<comment type="similarity">
    <text evidence="2 6">Belongs to the class-I pyridoxal-phosphate-dependent aminotransferase family.</text>
</comment>